<dbReference type="RefSeq" id="WP_070787929.1">
    <property type="nucleotide sequence ID" value="NZ_MKIQ01000027.1"/>
</dbReference>
<dbReference type="AlphaFoldDB" id="A0A9Q5JGA1"/>
<dbReference type="NCBIfam" id="NF038048">
    <property type="entry name" value="DIP1984_fam"/>
    <property type="match status" value="1"/>
</dbReference>
<reference evidence="3" key="1">
    <citation type="submission" date="2016-09" db="EMBL/GenBank/DDBJ databases">
        <title>Draft genome sequence of a novel species of the family Streptococcaceae isolated from flowers.</title>
        <authorList>
            <person name="Chuah L.-O."/>
            <person name="Yap K.-P."/>
            <person name="Thong K.L."/>
            <person name="Liong M.T."/>
            <person name="Ahmad R."/>
            <person name="Rusul G."/>
        </authorList>
    </citation>
    <scope>NUCLEOTIDE SEQUENCE [LARGE SCALE GENOMIC DNA]</scope>
    <source>
        <strain evidence="3">HibF3</strain>
    </source>
</reference>
<keyword evidence="1" id="KW-0175">Coiled coil</keyword>
<gene>
    <name evidence="2" type="ORF">BG262_03085</name>
</gene>
<dbReference type="InterPro" id="IPR047741">
    <property type="entry name" value="DIP1984-like"/>
</dbReference>
<feature type="coiled-coil region" evidence="1">
    <location>
        <begin position="3"/>
        <end position="67"/>
    </location>
</feature>
<name>A0A9Q5JGA1_9LACT</name>
<evidence type="ECO:0000313" key="2">
    <source>
        <dbReference type="EMBL" id="OFI46796.1"/>
    </source>
</evidence>
<dbReference type="Gene3D" id="6.10.320.10">
    <property type="match status" value="1"/>
</dbReference>
<sequence length="152" mass="17689">MKLAELLMERKDIQMKLAEIKERINSVVRIQEGDTPEIDPLVLIKQFEETNKRLVKVVETIEKANQETLMDKGQTLAQVLVAREGLRRQHLFYTSVINQASEKVHRYSNSEIKDIVTVDVADLHKKKDQVAKKLREIDAKIQEKNWNVEVEV</sequence>
<evidence type="ECO:0000313" key="3">
    <source>
        <dbReference type="Proteomes" id="UP000177273"/>
    </source>
</evidence>
<protein>
    <recommendedName>
        <fullName evidence="4">Septicolysin</fullName>
    </recommendedName>
</protein>
<evidence type="ECO:0008006" key="4">
    <source>
        <dbReference type="Google" id="ProtNLM"/>
    </source>
</evidence>
<accession>A0A9Q5JGA1</accession>
<keyword evidence="3" id="KW-1185">Reference proteome</keyword>
<proteinExistence type="predicted"/>
<dbReference type="Proteomes" id="UP000177273">
    <property type="component" value="Unassembled WGS sequence"/>
</dbReference>
<dbReference type="EMBL" id="MKIQ01000027">
    <property type="protein sequence ID" value="OFI46796.1"/>
    <property type="molecule type" value="Genomic_DNA"/>
</dbReference>
<dbReference type="CDD" id="cd12208">
    <property type="entry name" value="DIP1984-like"/>
    <property type="match status" value="1"/>
</dbReference>
<organism evidence="2 3">
    <name type="scientific">Floricoccus penangensis</name>
    <dbReference type="NCBI Taxonomy" id="1859475"/>
    <lineage>
        <taxon>Bacteria</taxon>
        <taxon>Bacillati</taxon>
        <taxon>Bacillota</taxon>
        <taxon>Bacilli</taxon>
        <taxon>Lactobacillales</taxon>
        <taxon>Streptococcaceae</taxon>
        <taxon>Floricoccus</taxon>
    </lineage>
</organism>
<dbReference type="Pfam" id="PF20935">
    <property type="entry name" value="DUF6847"/>
    <property type="match status" value="1"/>
</dbReference>
<comment type="caution">
    <text evidence="2">The sequence shown here is derived from an EMBL/GenBank/DDBJ whole genome shotgun (WGS) entry which is preliminary data.</text>
</comment>
<evidence type="ECO:0000256" key="1">
    <source>
        <dbReference type="SAM" id="Coils"/>
    </source>
</evidence>
<dbReference type="OrthoDB" id="3730241at2"/>